<reference evidence="1 2" key="1">
    <citation type="submission" date="2020-07" db="EMBL/GenBank/DDBJ databases">
        <title>Streptomyces isolated from Indian soil.</title>
        <authorList>
            <person name="Mandal S."/>
            <person name="Maiti P.K."/>
        </authorList>
    </citation>
    <scope>NUCLEOTIDE SEQUENCE [LARGE SCALE GENOMIC DNA]</scope>
    <source>
        <strain evidence="1 2">PSKA28</strain>
    </source>
</reference>
<evidence type="ECO:0008006" key="3">
    <source>
        <dbReference type="Google" id="ProtNLM"/>
    </source>
</evidence>
<feature type="non-terminal residue" evidence="1">
    <location>
        <position position="131"/>
    </location>
</feature>
<gene>
    <name evidence="1" type="ORF">H1D24_40995</name>
</gene>
<organism evidence="1 2">
    <name type="scientific">Streptomyces himalayensis subsp. himalayensis</name>
    <dbReference type="NCBI Taxonomy" id="2756131"/>
    <lineage>
        <taxon>Bacteria</taxon>
        <taxon>Bacillati</taxon>
        <taxon>Actinomycetota</taxon>
        <taxon>Actinomycetes</taxon>
        <taxon>Kitasatosporales</taxon>
        <taxon>Streptomycetaceae</taxon>
        <taxon>Streptomyces</taxon>
        <taxon>Streptomyces himalayensis</taxon>
    </lineage>
</organism>
<evidence type="ECO:0000313" key="2">
    <source>
        <dbReference type="Proteomes" id="UP000545761"/>
    </source>
</evidence>
<dbReference type="EMBL" id="JACEHE010000064">
    <property type="protein sequence ID" value="MBA2951954.1"/>
    <property type="molecule type" value="Genomic_DNA"/>
</dbReference>
<sequence>MAGGLREVAAPFVVPGPLGVAVRDRLKQLTGDDEQVLRLVGDHLGALASRDLKARCAAGLDHDGAAWAERKRVLTGQSSSRWAGSITKATHDQWALARRGQLAHVQGLQAAVRTVAHRLSLPVGEKGSKHA</sequence>
<proteinExistence type="predicted"/>
<accession>A0A7W0DWX9</accession>
<name>A0A7W0DWX9_9ACTN</name>
<protein>
    <recommendedName>
        <fullName evidence="3">Transposase</fullName>
    </recommendedName>
</protein>
<evidence type="ECO:0000313" key="1">
    <source>
        <dbReference type="EMBL" id="MBA2951954.1"/>
    </source>
</evidence>
<comment type="caution">
    <text evidence="1">The sequence shown here is derived from an EMBL/GenBank/DDBJ whole genome shotgun (WGS) entry which is preliminary data.</text>
</comment>
<dbReference type="AlphaFoldDB" id="A0A7W0DWX9"/>
<dbReference type="Proteomes" id="UP000545761">
    <property type="component" value="Unassembled WGS sequence"/>
</dbReference>